<dbReference type="InterPro" id="IPR047296">
    <property type="entry name" value="GIY-YIG_UvrC_Cho"/>
</dbReference>
<gene>
    <name evidence="7 10" type="primary">uvrC</name>
    <name evidence="10" type="ORF">K8W02_10305</name>
</gene>
<reference evidence="10" key="2">
    <citation type="submission" date="2021-09" db="EMBL/GenBank/DDBJ databases">
        <authorList>
            <person name="Gilroy R."/>
        </authorList>
    </citation>
    <scope>NUCLEOTIDE SEQUENCE</scope>
    <source>
        <strain evidence="10">CHK55-1828</strain>
    </source>
</reference>
<dbReference type="FunFam" id="3.30.420.340:FF:000002">
    <property type="entry name" value="UvrABC system protein C"/>
    <property type="match status" value="1"/>
</dbReference>
<dbReference type="GO" id="GO:0009432">
    <property type="term" value="P:SOS response"/>
    <property type="evidence" value="ECO:0007669"/>
    <property type="project" value="UniProtKB-UniRule"/>
</dbReference>
<evidence type="ECO:0000256" key="4">
    <source>
        <dbReference type="ARBA" id="ARBA00022881"/>
    </source>
</evidence>
<feature type="domain" description="GIY-YIG" evidence="8">
    <location>
        <begin position="22"/>
        <end position="100"/>
    </location>
</feature>
<dbReference type="Gene3D" id="3.40.1440.10">
    <property type="entry name" value="GIY-YIG endonuclease"/>
    <property type="match status" value="1"/>
</dbReference>
<name>A0A921LD37_9BACT</name>
<dbReference type="AlphaFoldDB" id="A0A921LD37"/>
<dbReference type="CDD" id="cd10434">
    <property type="entry name" value="GIY-YIG_UvrC_Cho"/>
    <property type="match status" value="1"/>
</dbReference>
<dbReference type="Gene3D" id="1.10.150.20">
    <property type="entry name" value="5' to 3' exonuclease, C-terminal subdomain"/>
    <property type="match status" value="1"/>
</dbReference>
<dbReference type="Pfam" id="PF08459">
    <property type="entry name" value="UvrC_RNaseH_dom"/>
    <property type="match status" value="1"/>
</dbReference>
<dbReference type="RefSeq" id="WP_072546399.1">
    <property type="nucleotide sequence ID" value="NZ_DYVX01000084.1"/>
</dbReference>
<dbReference type="EMBL" id="DYVX01000084">
    <property type="protein sequence ID" value="HJF92753.1"/>
    <property type="molecule type" value="Genomic_DNA"/>
</dbReference>
<dbReference type="InterPro" id="IPR038476">
    <property type="entry name" value="UvrC_RNase_H_dom_sf"/>
</dbReference>
<dbReference type="InterPro" id="IPR010994">
    <property type="entry name" value="RuvA_2-like"/>
</dbReference>
<feature type="domain" description="UvrC family homology region profile" evidence="9">
    <location>
        <begin position="269"/>
        <end position="486"/>
    </location>
</feature>
<dbReference type="PROSITE" id="PS50165">
    <property type="entry name" value="UVRC"/>
    <property type="match status" value="1"/>
</dbReference>
<reference evidence="10" key="1">
    <citation type="journal article" date="2021" name="PeerJ">
        <title>Extensive microbial diversity within the chicken gut microbiome revealed by metagenomics and culture.</title>
        <authorList>
            <person name="Gilroy R."/>
            <person name="Ravi A."/>
            <person name="Getino M."/>
            <person name="Pursley I."/>
            <person name="Horton D.L."/>
            <person name="Alikhan N.F."/>
            <person name="Baker D."/>
            <person name="Gharbi K."/>
            <person name="Hall N."/>
            <person name="Watson M."/>
            <person name="Adriaenssens E.M."/>
            <person name="Foster-Nyarko E."/>
            <person name="Jarju S."/>
            <person name="Secka A."/>
            <person name="Antonio M."/>
            <person name="Oren A."/>
            <person name="Chaudhuri R.R."/>
            <person name="La Ragione R."/>
            <person name="Hildebrand F."/>
            <person name="Pallen M.J."/>
        </authorList>
    </citation>
    <scope>NUCLEOTIDE SEQUENCE</scope>
    <source>
        <strain evidence="10">CHK55-1828</strain>
    </source>
</reference>
<dbReference type="NCBIfam" id="TIGR00194">
    <property type="entry name" value="uvrC"/>
    <property type="match status" value="1"/>
</dbReference>
<dbReference type="GO" id="GO:0006289">
    <property type="term" value="P:nucleotide-excision repair"/>
    <property type="evidence" value="ECO:0007669"/>
    <property type="project" value="UniProtKB-UniRule"/>
</dbReference>
<dbReference type="InterPro" id="IPR001162">
    <property type="entry name" value="UvrC_RNase_H_dom"/>
</dbReference>
<dbReference type="InterPro" id="IPR036876">
    <property type="entry name" value="UVR_dom_sf"/>
</dbReference>
<dbReference type="SUPFAM" id="SSF82771">
    <property type="entry name" value="GIY-YIG endonuclease"/>
    <property type="match status" value="1"/>
</dbReference>
<dbReference type="GO" id="GO:0003677">
    <property type="term" value="F:DNA binding"/>
    <property type="evidence" value="ECO:0007669"/>
    <property type="project" value="UniProtKB-UniRule"/>
</dbReference>
<comment type="caution">
    <text evidence="10">The sequence shown here is derived from an EMBL/GenBank/DDBJ whole genome shotgun (WGS) entry which is preliminary data.</text>
</comment>
<evidence type="ECO:0000256" key="5">
    <source>
        <dbReference type="ARBA" id="ARBA00023204"/>
    </source>
</evidence>
<keyword evidence="4 7" id="KW-0267">Excision nuclease</keyword>
<dbReference type="GO" id="GO:0009381">
    <property type="term" value="F:excinuclease ABC activity"/>
    <property type="evidence" value="ECO:0007669"/>
    <property type="project" value="UniProtKB-UniRule"/>
</dbReference>
<organism evidence="10 11">
    <name type="scientific">Mediterranea massiliensis</name>
    <dbReference type="NCBI Taxonomy" id="1841865"/>
    <lineage>
        <taxon>Bacteria</taxon>
        <taxon>Pseudomonadati</taxon>
        <taxon>Bacteroidota</taxon>
        <taxon>Bacteroidia</taxon>
        <taxon>Bacteroidales</taxon>
        <taxon>Bacteroidaceae</taxon>
        <taxon>Mediterranea</taxon>
    </lineage>
</organism>
<comment type="subunit">
    <text evidence="7">Interacts with UvrB in an incision complex.</text>
</comment>
<evidence type="ECO:0000259" key="9">
    <source>
        <dbReference type="PROSITE" id="PS50165"/>
    </source>
</evidence>
<keyword evidence="3 7" id="KW-0228">DNA excision</keyword>
<dbReference type="Pfam" id="PF22920">
    <property type="entry name" value="UvrC_RNaseH"/>
    <property type="match status" value="1"/>
</dbReference>
<keyword evidence="5 7" id="KW-0234">DNA repair</keyword>
<dbReference type="Gene3D" id="3.30.420.340">
    <property type="entry name" value="UvrC, RNAse H endonuclease domain"/>
    <property type="match status" value="1"/>
</dbReference>
<evidence type="ECO:0000313" key="10">
    <source>
        <dbReference type="EMBL" id="HJF92753.1"/>
    </source>
</evidence>
<dbReference type="InterPro" id="IPR000305">
    <property type="entry name" value="GIY-YIG_endonuc"/>
</dbReference>
<dbReference type="PANTHER" id="PTHR30562">
    <property type="entry name" value="UVRC/OXIDOREDUCTASE"/>
    <property type="match status" value="1"/>
</dbReference>
<comment type="subcellular location">
    <subcellularLocation>
        <location evidence="7">Cytoplasm</location>
    </subcellularLocation>
</comment>
<comment type="function">
    <text evidence="7">The UvrABC repair system catalyzes the recognition and processing of DNA lesions. UvrC both incises the 5' and 3' sides of the lesion. The N-terminal half is responsible for the 3' incision and the C-terminal half is responsible for the 5' incision.</text>
</comment>
<keyword evidence="1 7" id="KW-0963">Cytoplasm</keyword>
<dbReference type="FunFam" id="3.40.1440.10:FF:000001">
    <property type="entry name" value="UvrABC system protein C"/>
    <property type="match status" value="1"/>
</dbReference>
<comment type="similarity">
    <text evidence="7">Belongs to the UvrC family.</text>
</comment>
<evidence type="ECO:0000256" key="6">
    <source>
        <dbReference type="ARBA" id="ARBA00023236"/>
    </source>
</evidence>
<dbReference type="InterPro" id="IPR050066">
    <property type="entry name" value="UvrABC_protein_C"/>
</dbReference>
<dbReference type="SUPFAM" id="SSF46600">
    <property type="entry name" value="C-terminal UvrC-binding domain of UvrB"/>
    <property type="match status" value="1"/>
</dbReference>
<dbReference type="PANTHER" id="PTHR30562:SF1">
    <property type="entry name" value="UVRABC SYSTEM PROTEIN C"/>
    <property type="match status" value="1"/>
</dbReference>
<dbReference type="PROSITE" id="PS50164">
    <property type="entry name" value="GIY_YIG"/>
    <property type="match status" value="1"/>
</dbReference>
<evidence type="ECO:0000256" key="1">
    <source>
        <dbReference type="ARBA" id="ARBA00022490"/>
    </source>
</evidence>
<protein>
    <recommendedName>
        <fullName evidence="7">UvrABC system protein C</fullName>
        <shortName evidence="7">Protein UvrC</shortName>
    </recommendedName>
    <alternativeName>
        <fullName evidence="7">Excinuclease ABC subunit C</fullName>
    </alternativeName>
</protein>
<dbReference type="OrthoDB" id="9804933at2"/>
<dbReference type="InterPro" id="IPR035901">
    <property type="entry name" value="GIY-YIG_endonuc_sf"/>
</dbReference>
<evidence type="ECO:0000256" key="2">
    <source>
        <dbReference type="ARBA" id="ARBA00022763"/>
    </source>
</evidence>
<dbReference type="InterPro" id="IPR004791">
    <property type="entry name" value="UvrC"/>
</dbReference>
<keyword evidence="2 7" id="KW-0227">DNA damage</keyword>
<dbReference type="Pfam" id="PF01541">
    <property type="entry name" value="GIY-YIG"/>
    <property type="match status" value="1"/>
</dbReference>
<dbReference type="GO" id="GO:0009380">
    <property type="term" value="C:excinuclease repair complex"/>
    <property type="evidence" value="ECO:0007669"/>
    <property type="project" value="InterPro"/>
</dbReference>
<dbReference type="SUPFAM" id="SSF47781">
    <property type="entry name" value="RuvA domain 2-like"/>
    <property type="match status" value="1"/>
</dbReference>
<accession>A0A921LD37</accession>
<evidence type="ECO:0000256" key="7">
    <source>
        <dbReference type="HAMAP-Rule" id="MF_00203"/>
    </source>
</evidence>
<dbReference type="GO" id="GO:0005737">
    <property type="term" value="C:cytoplasm"/>
    <property type="evidence" value="ECO:0007669"/>
    <property type="project" value="UniProtKB-SubCell"/>
</dbReference>
<dbReference type="Proteomes" id="UP000717835">
    <property type="component" value="Unassembled WGS sequence"/>
</dbReference>
<evidence type="ECO:0000313" key="11">
    <source>
        <dbReference type="Proteomes" id="UP000717835"/>
    </source>
</evidence>
<evidence type="ECO:0000256" key="3">
    <source>
        <dbReference type="ARBA" id="ARBA00022769"/>
    </source>
</evidence>
<proteinExistence type="inferred from homology"/>
<evidence type="ECO:0000259" key="8">
    <source>
        <dbReference type="PROSITE" id="PS50164"/>
    </source>
</evidence>
<keyword evidence="6 7" id="KW-0742">SOS response</keyword>
<dbReference type="HAMAP" id="MF_00203">
    <property type="entry name" value="UvrC"/>
    <property type="match status" value="1"/>
</dbReference>
<sequence>MDKDPELKLNDYLKGIVLNLPEGPGIYQYLNSEGTIIYVGKAKNLKRRVSSYFNRDHGPGKTRVLVSKIADIRYIVVNTEEDALLLENNLIKKYKPRYNVLLKDDKTYPSICIQNEYFPRIFKTRRIIRNGSSYYGPYSHLPSMYAVLDLIKHLYPIRTCHLNLTPENIRAGKFNVCLEYHLKNCAGPCIGRQTQEEYLQNIGEIKEILKGNTRDIEQMLYRRMQDLAAEMKFEEAQKVKEKYLLIENYRSRSEVVSNVLHNIDVFSIEEDDDEKVAFINYLHITNGAINQAFTFEYKKKLDESKEELLQLGIVEMRERYKSLSREIIVPFELDMELKDVTFTVPQRGDKKKLLDLSIQNVKQYKVDRLKQQEKLNPEQRTTRLLKEIQEQLHMDRLPLRIECFDNSNIQGSDPVAGCVVFVKGKPSKKDYRKYNIKTVEGPDDYASMKEVVWRRYKRAMEENAPLPDLLITDGGKGQMGAVKEVVDELGLDIPIAGLAKDNRHRTNELLYGFPPQTIGLKQGTPLFHLLTRIQDEVHRYAISFHRDKRSKRQTASELDEIKGIGEKSKNALLKEFKSVKRLREATPQQWAAVVGEARARILQEHFATHKEGTEAD</sequence>
<dbReference type="SMART" id="SM00465">
    <property type="entry name" value="GIYc"/>
    <property type="match status" value="1"/>
</dbReference>